<protein>
    <recommendedName>
        <fullName evidence="1">ATP-dependent helicase C-terminal domain-containing protein</fullName>
    </recommendedName>
</protein>
<accession>A0AA38C9U1</accession>
<dbReference type="GO" id="GO:0005634">
    <property type="term" value="C:nucleus"/>
    <property type="evidence" value="ECO:0007669"/>
    <property type="project" value="TreeGrafter"/>
</dbReference>
<evidence type="ECO:0000259" key="1">
    <source>
        <dbReference type="Pfam" id="PF13307"/>
    </source>
</evidence>
<dbReference type="AlphaFoldDB" id="A0AA38C9U1"/>
<dbReference type="EMBL" id="JAHRHJ020003247">
    <property type="protein sequence ID" value="KAH9292143.1"/>
    <property type="molecule type" value="Genomic_DNA"/>
</dbReference>
<dbReference type="Proteomes" id="UP000824469">
    <property type="component" value="Unassembled WGS sequence"/>
</dbReference>
<dbReference type="GO" id="GO:1990918">
    <property type="term" value="P:double-strand break repair involved in meiotic recombination"/>
    <property type="evidence" value="ECO:0007669"/>
    <property type="project" value="TreeGrafter"/>
</dbReference>
<dbReference type="Gene3D" id="3.40.50.300">
    <property type="entry name" value="P-loop containing nucleotide triphosphate hydrolases"/>
    <property type="match status" value="1"/>
</dbReference>
<sequence>MATKDALGAALEEICKVIPNGTLIFFPSYKLMDKLCNRWKATGQWTRLNSQKT</sequence>
<dbReference type="Pfam" id="PF13307">
    <property type="entry name" value="Helicase_C_2"/>
    <property type="match status" value="1"/>
</dbReference>
<dbReference type="InterPro" id="IPR027417">
    <property type="entry name" value="P-loop_NTPase"/>
</dbReference>
<dbReference type="GO" id="GO:0005524">
    <property type="term" value="F:ATP binding"/>
    <property type="evidence" value="ECO:0007669"/>
    <property type="project" value="InterPro"/>
</dbReference>
<comment type="caution">
    <text evidence="2">The sequence shown here is derived from an EMBL/GenBank/DDBJ whole genome shotgun (WGS) entry which is preliminary data.</text>
</comment>
<reference evidence="2 3" key="1">
    <citation type="journal article" date="2021" name="Nat. Plants">
        <title>The Taxus genome provides insights into paclitaxel biosynthesis.</title>
        <authorList>
            <person name="Xiong X."/>
            <person name="Gou J."/>
            <person name="Liao Q."/>
            <person name="Li Y."/>
            <person name="Zhou Q."/>
            <person name="Bi G."/>
            <person name="Li C."/>
            <person name="Du R."/>
            <person name="Wang X."/>
            <person name="Sun T."/>
            <person name="Guo L."/>
            <person name="Liang H."/>
            <person name="Lu P."/>
            <person name="Wu Y."/>
            <person name="Zhang Z."/>
            <person name="Ro D.K."/>
            <person name="Shang Y."/>
            <person name="Huang S."/>
            <person name="Yan J."/>
        </authorList>
    </citation>
    <scope>NUCLEOTIDE SEQUENCE [LARGE SCALE GENOMIC DNA]</scope>
    <source>
        <strain evidence="2">Ta-2019</strain>
    </source>
</reference>
<dbReference type="GO" id="GO:0016818">
    <property type="term" value="F:hydrolase activity, acting on acid anhydrides, in phosphorus-containing anhydrides"/>
    <property type="evidence" value="ECO:0007669"/>
    <property type="project" value="InterPro"/>
</dbReference>
<keyword evidence="3" id="KW-1185">Reference proteome</keyword>
<dbReference type="PANTHER" id="PTHR11472">
    <property type="entry name" value="DNA REPAIR DEAD HELICASE RAD3/XP-D SUBFAMILY MEMBER"/>
    <property type="match status" value="1"/>
</dbReference>
<dbReference type="InterPro" id="IPR045028">
    <property type="entry name" value="DinG/Rad3-like"/>
</dbReference>
<evidence type="ECO:0000313" key="2">
    <source>
        <dbReference type="EMBL" id="KAH9292143.1"/>
    </source>
</evidence>
<gene>
    <name evidence="2" type="ORF">KI387_042666</name>
</gene>
<feature type="domain" description="ATP-dependent helicase C-terminal" evidence="1">
    <location>
        <begin position="11"/>
        <end position="49"/>
    </location>
</feature>
<name>A0AA38C9U1_TAXCH</name>
<dbReference type="GO" id="GO:0006289">
    <property type="term" value="P:nucleotide-excision repair"/>
    <property type="evidence" value="ECO:0007669"/>
    <property type="project" value="TreeGrafter"/>
</dbReference>
<evidence type="ECO:0000313" key="3">
    <source>
        <dbReference type="Proteomes" id="UP000824469"/>
    </source>
</evidence>
<dbReference type="GO" id="GO:0003676">
    <property type="term" value="F:nucleic acid binding"/>
    <property type="evidence" value="ECO:0007669"/>
    <property type="project" value="InterPro"/>
</dbReference>
<dbReference type="GO" id="GO:0003678">
    <property type="term" value="F:DNA helicase activity"/>
    <property type="evidence" value="ECO:0007669"/>
    <property type="project" value="TreeGrafter"/>
</dbReference>
<organism evidence="2 3">
    <name type="scientific">Taxus chinensis</name>
    <name type="common">Chinese yew</name>
    <name type="synonym">Taxus wallichiana var. chinensis</name>
    <dbReference type="NCBI Taxonomy" id="29808"/>
    <lineage>
        <taxon>Eukaryota</taxon>
        <taxon>Viridiplantae</taxon>
        <taxon>Streptophyta</taxon>
        <taxon>Embryophyta</taxon>
        <taxon>Tracheophyta</taxon>
        <taxon>Spermatophyta</taxon>
        <taxon>Pinopsida</taxon>
        <taxon>Pinidae</taxon>
        <taxon>Conifers II</taxon>
        <taxon>Cupressales</taxon>
        <taxon>Taxaceae</taxon>
        <taxon>Taxus</taxon>
    </lineage>
</organism>
<proteinExistence type="predicted"/>
<feature type="non-terminal residue" evidence="2">
    <location>
        <position position="53"/>
    </location>
</feature>
<dbReference type="PANTHER" id="PTHR11472:SF47">
    <property type="entry name" value="FANCONI ANEMIA GROUP J PROTEIN"/>
    <property type="match status" value="1"/>
</dbReference>
<dbReference type="InterPro" id="IPR006555">
    <property type="entry name" value="ATP-dep_Helicase_C"/>
</dbReference>